<feature type="transmembrane region" description="Helical" evidence="1">
    <location>
        <begin position="33"/>
        <end position="52"/>
    </location>
</feature>
<feature type="transmembrane region" description="Helical" evidence="1">
    <location>
        <begin position="136"/>
        <end position="163"/>
    </location>
</feature>
<dbReference type="AlphaFoldDB" id="N2B428"/>
<keyword evidence="1" id="KW-0472">Membrane</keyword>
<feature type="transmembrane region" description="Helical" evidence="1">
    <location>
        <begin position="6"/>
        <end position="21"/>
    </location>
</feature>
<dbReference type="RefSeq" id="WP_004069702.1">
    <property type="nucleotide sequence ID" value="NZ_CASCYM010000025.1"/>
</dbReference>
<feature type="transmembrane region" description="Helical" evidence="1">
    <location>
        <begin position="323"/>
        <end position="345"/>
    </location>
</feature>
<dbReference type="EMBL" id="RHJS01000002">
    <property type="protein sequence ID" value="RRK30664.1"/>
    <property type="molecule type" value="Genomic_DNA"/>
</dbReference>
<sequence>MWQISFLIFLIPFFIFVKIMIRDPRTLWSGVSFFWMMTFLAVVLFLILAQYTEWLSAHPGLIGILTFLCMLAVISVIAFPAVLILVFFIEGIRVVRHEGMKPSNLLSMLFSILLYAYLAVWPSIGNLQKNSFGTTLYGVISFSAVYILALLAMYSISAVLNLVHLKKKRNADYIVVLGSGILGTKVTPLLGARIERGIELLRYNPDALLIMSGGQGPGEDIPESRAMADYAVERGVDMEKIRMEQKSISTEENLRFSRELMDKENPKIIIVTTAYHVFRALILARQQEIPCVGFGAKTKWYFTLNALIREFAGYLRLTWKRHAVVIGIAAGIAGSASLVRLLGLLRMFGNIF</sequence>
<evidence type="ECO:0000313" key="5">
    <source>
        <dbReference type="Proteomes" id="UP000274920"/>
    </source>
</evidence>
<gene>
    <name evidence="4" type="ORF">EBB54_04195</name>
    <name evidence="3" type="ORF">FMM80_03660</name>
</gene>
<name>N2B428_9FIRM</name>
<dbReference type="Proteomes" id="UP000274920">
    <property type="component" value="Unassembled WGS sequence"/>
</dbReference>
<comment type="caution">
    <text evidence="4">The sequence shown here is derived from an EMBL/GenBank/DDBJ whole genome shotgun (WGS) entry which is preliminary data.</text>
</comment>
<dbReference type="GO" id="GO:0000270">
    <property type="term" value="P:peptidoglycan metabolic process"/>
    <property type="evidence" value="ECO:0007669"/>
    <property type="project" value="TreeGrafter"/>
</dbReference>
<evidence type="ECO:0000313" key="6">
    <source>
        <dbReference type="Proteomes" id="UP000474104"/>
    </source>
</evidence>
<feature type="transmembrane region" description="Helical" evidence="1">
    <location>
        <begin position="64"/>
        <end position="92"/>
    </location>
</feature>
<dbReference type="OrthoDB" id="9782395at2"/>
<dbReference type="Proteomes" id="UP000474104">
    <property type="component" value="Unassembled WGS sequence"/>
</dbReference>
<evidence type="ECO:0000256" key="1">
    <source>
        <dbReference type="SAM" id="Phobius"/>
    </source>
</evidence>
<keyword evidence="1" id="KW-1133">Transmembrane helix</keyword>
<keyword evidence="5" id="KW-1185">Reference proteome</keyword>
<dbReference type="InterPro" id="IPR014729">
    <property type="entry name" value="Rossmann-like_a/b/a_fold"/>
</dbReference>
<feature type="domain" description="DUF218" evidence="2">
    <location>
        <begin position="172"/>
        <end position="312"/>
    </location>
</feature>
<proteinExistence type="predicted"/>
<feature type="transmembrane region" description="Helical" evidence="1">
    <location>
        <begin position="104"/>
        <end position="124"/>
    </location>
</feature>
<protein>
    <submittedName>
        <fullName evidence="4">YdcF family protein</fullName>
    </submittedName>
</protein>
<dbReference type="CDD" id="cd06259">
    <property type="entry name" value="YdcF-like"/>
    <property type="match status" value="1"/>
</dbReference>
<dbReference type="InterPro" id="IPR051599">
    <property type="entry name" value="Cell_Envelope_Assoc"/>
</dbReference>
<reference evidence="3 6" key="2">
    <citation type="submission" date="2019-07" db="EMBL/GenBank/DDBJ databases">
        <title>Draft genome sequences of 15 bacterial species constituting the stable defined intestinal microbiota of the GM15 gnotobiotic mouse model.</title>
        <authorList>
            <person name="Elie C."/>
            <person name="Mathieu A."/>
            <person name="Saliou A."/>
            <person name="Darnaud M."/>
            <person name="Leulier F."/>
            <person name="Tamellini A."/>
        </authorList>
    </citation>
    <scope>NUCLEOTIDE SEQUENCE [LARGE SCALE GENOMIC DNA]</scope>
    <source>
        <strain evidence="6">ASF 502</strain>
        <strain evidence="3">MD300</strain>
    </source>
</reference>
<organism evidence="4 5">
    <name type="scientific">Schaedlerella arabinosiphila</name>
    <dbReference type="NCBI Taxonomy" id="2044587"/>
    <lineage>
        <taxon>Bacteria</taxon>
        <taxon>Bacillati</taxon>
        <taxon>Bacillota</taxon>
        <taxon>Clostridia</taxon>
        <taxon>Lachnospirales</taxon>
        <taxon>Lachnospiraceae</taxon>
        <taxon>Schaedlerella</taxon>
    </lineage>
</organism>
<accession>N2B428</accession>
<dbReference type="HOGENOM" id="CLU_051474_2_0_9"/>
<dbReference type="GO" id="GO:0043164">
    <property type="term" value="P:Gram-negative-bacterium-type cell wall biogenesis"/>
    <property type="evidence" value="ECO:0007669"/>
    <property type="project" value="TreeGrafter"/>
</dbReference>
<evidence type="ECO:0000259" key="2">
    <source>
        <dbReference type="Pfam" id="PF02698"/>
    </source>
</evidence>
<dbReference type="GO" id="GO:0005886">
    <property type="term" value="C:plasma membrane"/>
    <property type="evidence" value="ECO:0007669"/>
    <property type="project" value="TreeGrafter"/>
</dbReference>
<dbReference type="PANTHER" id="PTHR30336">
    <property type="entry name" value="INNER MEMBRANE PROTEIN, PROBABLE PERMEASE"/>
    <property type="match status" value="1"/>
</dbReference>
<accession>A0A426DD58</accession>
<keyword evidence="1" id="KW-0812">Transmembrane</keyword>
<dbReference type="Pfam" id="PF02698">
    <property type="entry name" value="DUF218"/>
    <property type="match status" value="1"/>
</dbReference>
<dbReference type="eggNOG" id="COG1434">
    <property type="taxonomic scope" value="Bacteria"/>
</dbReference>
<dbReference type="Gene3D" id="3.40.50.620">
    <property type="entry name" value="HUPs"/>
    <property type="match status" value="1"/>
</dbReference>
<evidence type="ECO:0000313" key="3">
    <source>
        <dbReference type="EMBL" id="NDO67855.1"/>
    </source>
</evidence>
<dbReference type="InterPro" id="IPR003848">
    <property type="entry name" value="DUF218"/>
</dbReference>
<dbReference type="EMBL" id="VIRB01000028">
    <property type="protein sequence ID" value="NDO67855.1"/>
    <property type="molecule type" value="Genomic_DNA"/>
</dbReference>
<dbReference type="PANTHER" id="PTHR30336:SF4">
    <property type="entry name" value="ENVELOPE BIOGENESIS FACTOR ELYC"/>
    <property type="match status" value="1"/>
</dbReference>
<evidence type="ECO:0000313" key="4">
    <source>
        <dbReference type="EMBL" id="RRK30664.1"/>
    </source>
</evidence>
<reference evidence="4" key="1">
    <citation type="submission" date="2018-10" db="EMBL/GenBank/DDBJ databases">
        <title>Schaedlerella arabinophila gen. nov. sp. nov., isolated from the mouse intestinal tract and comparative analysis with the genome of the closely related altered Schaedler flora strain ASF502.</title>
        <authorList>
            <person name="Miyake S."/>
            <person name="Soh M."/>
            <person name="Seedorf H."/>
        </authorList>
    </citation>
    <scope>NUCLEOTIDE SEQUENCE [LARGE SCALE GENOMIC DNA]</scope>
    <source>
        <strain evidence="4">DSM 106076</strain>
    </source>
</reference>
<dbReference type="STRING" id="2044587.C824_00823"/>